<protein>
    <submittedName>
        <fullName evidence="1">Peptidase M19 renal dipeptidase</fullName>
    </submittedName>
</protein>
<dbReference type="eggNOG" id="COG2355">
    <property type="taxonomic scope" value="Bacteria"/>
</dbReference>
<dbReference type="GO" id="GO:0006508">
    <property type="term" value="P:proteolysis"/>
    <property type="evidence" value="ECO:0007669"/>
    <property type="project" value="InterPro"/>
</dbReference>
<dbReference type="GO" id="GO:0070573">
    <property type="term" value="F:metallodipeptidase activity"/>
    <property type="evidence" value="ECO:0007669"/>
    <property type="project" value="InterPro"/>
</dbReference>
<dbReference type="STRING" id="562970.Btus_2780"/>
<name>D5WUV5_KYRT2</name>
<proteinExistence type="predicted"/>
<dbReference type="Pfam" id="PF01244">
    <property type="entry name" value="Peptidase_M19"/>
    <property type="match status" value="1"/>
</dbReference>
<dbReference type="PANTHER" id="PTHR10443:SF12">
    <property type="entry name" value="DIPEPTIDASE"/>
    <property type="match status" value="1"/>
</dbReference>
<dbReference type="EMBL" id="CP002017">
    <property type="protein sequence ID" value="ADG07427.1"/>
    <property type="molecule type" value="Genomic_DNA"/>
</dbReference>
<organism evidence="1 2">
    <name type="scientific">Kyrpidia tusciae (strain DSM 2912 / NBRC 15312 / T2)</name>
    <name type="common">Bacillus tusciae</name>
    <dbReference type="NCBI Taxonomy" id="562970"/>
    <lineage>
        <taxon>Bacteria</taxon>
        <taxon>Bacillati</taxon>
        <taxon>Bacillota</taxon>
        <taxon>Bacilli</taxon>
        <taxon>Bacillales</taxon>
        <taxon>Alicyclobacillaceae</taxon>
        <taxon>Kyrpidia</taxon>
    </lineage>
</organism>
<gene>
    <name evidence="1" type="ordered locus">Btus_2780</name>
</gene>
<accession>D5WUV5</accession>
<sequence length="362" mass="39596">MPYVFDLHSDIVTDIAVRRAKGEQRVFARRHYPRLMRAGVRAMIAVLWVEPQYRSVGPSRFLQLLGSLMADLGECREEAELVRTAEGLTGAVDAGKVGIFLGVEGLSFVEQWPLLEMREETADTLVAGGVGKENPGPAEDFQGEEPGLEEKLRQALGVLGPMGLRHAILTWGTSNRIAGAAGDPGSGAGMSGLTAFGRHTVRTLQSQGVVLDVSHLDDTSIDGVLDVADGPVIASHSNARALCDVPRNLLDRHIREIGARGGVIGLNAYPKFVDLDHPTMDRFIDHILYMADLIGIDHIAFGFDFMDYLTDEDFQVPENAELRSVEDVPRLLERMSERGLTDAEIEKVAFANASRMMSHVLR</sequence>
<dbReference type="SUPFAM" id="SSF51556">
    <property type="entry name" value="Metallo-dependent hydrolases"/>
    <property type="match status" value="1"/>
</dbReference>
<dbReference type="HOGENOM" id="CLU_031404_2_1_9"/>
<keyword evidence="2" id="KW-1185">Reference proteome</keyword>
<dbReference type="Proteomes" id="UP000002368">
    <property type="component" value="Chromosome"/>
</dbReference>
<dbReference type="Gene3D" id="3.20.20.140">
    <property type="entry name" value="Metal-dependent hydrolases"/>
    <property type="match status" value="1"/>
</dbReference>
<dbReference type="InterPro" id="IPR008257">
    <property type="entry name" value="Pept_M19"/>
</dbReference>
<dbReference type="InterPro" id="IPR032466">
    <property type="entry name" value="Metal_Hydrolase"/>
</dbReference>
<evidence type="ECO:0000313" key="1">
    <source>
        <dbReference type="EMBL" id="ADG07427.1"/>
    </source>
</evidence>
<evidence type="ECO:0000313" key="2">
    <source>
        <dbReference type="Proteomes" id="UP000002368"/>
    </source>
</evidence>
<reference evidence="1 2" key="1">
    <citation type="journal article" date="2011" name="Stand. Genomic Sci.">
        <title>Complete genome sequence of the thermophilic, hydrogen-oxidizing Bacillus tusciae type strain (T2) and reclassification in the new genus, Kyrpidia gen. nov. as Kyrpidia tusciae comb. nov. and emendation of the family Alicyclobacillaceae da Costa and Rainey, 2010.</title>
        <authorList>
            <person name="Klenk H.P."/>
            <person name="Lapidus A."/>
            <person name="Chertkov O."/>
            <person name="Copeland A."/>
            <person name="Del Rio T.G."/>
            <person name="Nolan M."/>
            <person name="Lucas S."/>
            <person name="Chen F."/>
            <person name="Tice H."/>
            <person name="Cheng J.F."/>
            <person name="Han C."/>
            <person name="Bruce D."/>
            <person name="Goodwin L."/>
            <person name="Pitluck S."/>
            <person name="Pati A."/>
            <person name="Ivanova N."/>
            <person name="Mavromatis K."/>
            <person name="Daum C."/>
            <person name="Chen A."/>
            <person name="Palaniappan K."/>
            <person name="Chang Y.J."/>
            <person name="Land M."/>
            <person name="Hauser L."/>
            <person name="Jeffries C.D."/>
            <person name="Detter J.C."/>
            <person name="Rohde M."/>
            <person name="Abt B."/>
            <person name="Pukall R."/>
            <person name="Goker M."/>
            <person name="Bristow J."/>
            <person name="Markowitz V."/>
            <person name="Hugenholtz P."/>
            <person name="Eisen J.A."/>
        </authorList>
    </citation>
    <scope>NUCLEOTIDE SEQUENCE [LARGE SCALE GENOMIC DNA]</scope>
    <source>
        <strain evidence="1 2">DSM 2912</strain>
    </source>
</reference>
<dbReference type="AlphaFoldDB" id="D5WUV5"/>
<dbReference type="KEGG" id="bts:Btus_2780"/>
<dbReference type="PROSITE" id="PS51365">
    <property type="entry name" value="RENAL_DIPEPTIDASE_2"/>
    <property type="match status" value="1"/>
</dbReference>
<dbReference type="PANTHER" id="PTHR10443">
    <property type="entry name" value="MICROSOMAL DIPEPTIDASE"/>
    <property type="match status" value="1"/>
</dbReference>